<dbReference type="GO" id="GO:0008270">
    <property type="term" value="F:zinc ion binding"/>
    <property type="evidence" value="ECO:0007669"/>
    <property type="project" value="InterPro"/>
</dbReference>
<dbReference type="RefSeq" id="WP_067236845.1">
    <property type="nucleotide sequence ID" value="NZ_LZMZ01000020.1"/>
</dbReference>
<dbReference type="OrthoDB" id="9763644at2"/>
<proteinExistence type="predicted"/>
<dbReference type="GO" id="GO:0004386">
    <property type="term" value="F:helicase activity"/>
    <property type="evidence" value="ECO:0007669"/>
    <property type="project" value="InterPro"/>
</dbReference>
<feature type="domain" description="DNA primase/helicase Gp4 N-terminal Bacteriophage T7-like" evidence="1">
    <location>
        <begin position="304"/>
        <end position="344"/>
    </location>
</feature>
<dbReference type="Pfam" id="PF13148">
    <property type="entry name" value="DUF3987"/>
    <property type="match status" value="1"/>
</dbReference>
<sequence>MTNLDLPIDTKPSLQVSVSDTMKMLNALQPQGEFTFQTFDDNTDRKKANGGKDLFAKQFHGTFNRHATSLFELNQQGAGVYVTVNQTDGQGRTAKNITGIRAVFVDFDTVNESRLDMLTGLDNTHKLLLPSFIVESSKGKHHAYWVADGIPLDSFTDFQKRLINFFESIGDIPDKGIHDTSRVMRLAGFYHMKVDGKKGLTGEPVLTKVVYPTGADIKRYSFEQIKTMIDRLPALPIGQTSKKEKYTSKQTSLAILNNVPHNRQPIPTNDSLPRLTADKVRSLARGRWQAILSKLGYEVSTDSKQHTQCPICGGNDRFRFDDESGTGSYICSQGNGENIAGDGLSLLIDHAGMSLDSALQAVTSVLDSWGLVSAFDDKNSIQLTAWGELLPLNDNVIFNNPYPIHAFSQELQAVIRRTSYYFQTPPSIAGHAVIGALSTMCQPYVNAPFQHSFIPASIFALAELASGGGKTQVNKYIYKVIAEKNREYYEAYQSKIDEYNSQLSALKGKEKADYIATTPKPKNESFTMSAGTLQFITGKFVIEGALNLSINSGEAGKMLGGYAMSDKNIGETIGTLADLYSGECVEYNTSGNQKETGRTKAFDRRLTIDITGQPIILKDVFSNELMMKQGFLARFLISCEPSLIGKRVFDDMERESQDENLDPALLWFWNRCNDFYDRVPSDNGKNADGSPNRFNMPFAGGAMRYLNQYRQHCENRLNTTFADYQESAQRMAENASRIATLFAYFDGETSVSIERIEKAILLVEYSMNELLRYNQQSQASVKNNSQKLADYIVRQCKDKGVTRLIYSEVQSKVSVKALRQKSELETHIEVLTAKNYVKVVTLDNVRYIEVNPKAIS</sequence>
<protein>
    <recommendedName>
        <fullName evidence="1">DNA primase/helicase Gp4 N-terminal Bacteriophage T7-like domain-containing protein</fullName>
    </recommendedName>
</protein>
<evidence type="ECO:0000259" key="1">
    <source>
        <dbReference type="SMART" id="SM00778"/>
    </source>
</evidence>
<name>A0A1B8QBW5_9GAMM</name>
<reference evidence="2 3" key="1">
    <citation type="submission" date="2016-06" db="EMBL/GenBank/DDBJ databases">
        <title>Draft genome of Moraxella atlantae CCUG 66109.</title>
        <authorList>
            <person name="Salva-Serra F."/>
            <person name="Engstrom-Jakobsson H."/>
            <person name="Thorell K."/>
            <person name="Gonzales-Siles L."/>
            <person name="Karlsson R."/>
            <person name="Boulund F."/>
            <person name="Engstrand L."/>
            <person name="Kristiansson E."/>
            <person name="Moore E."/>
        </authorList>
    </citation>
    <scope>NUCLEOTIDE SEQUENCE [LARGE SCALE GENOMIC DNA]</scope>
    <source>
        <strain evidence="2 3">CCUG 66109</strain>
    </source>
</reference>
<dbReference type="Pfam" id="PF08273">
    <property type="entry name" value="Zn_Ribbon_Prim"/>
    <property type="match status" value="1"/>
</dbReference>
<dbReference type="AlphaFoldDB" id="A0A1B8QBW5"/>
<dbReference type="InterPro" id="IPR025048">
    <property type="entry name" value="DUF3987"/>
</dbReference>
<dbReference type="SMART" id="SM00778">
    <property type="entry name" value="Prim_Zn_Ribbon"/>
    <property type="match status" value="1"/>
</dbReference>
<evidence type="ECO:0000313" key="3">
    <source>
        <dbReference type="Proteomes" id="UP000092508"/>
    </source>
</evidence>
<dbReference type="EMBL" id="LZMZ01000020">
    <property type="protein sequence ID" value="OBX78158.1"/>
    <property type="molecule type" value="Genomic_DNA"/>
</dbReference>
<dbReference type="Proteomes" id="UP000092508">
    <property type="component" value="Unassembled WGS sequence"/>
</dbReference>
<accession>A0A1B8QBW5</accession>
<comment type="caution">
    <text evidence="2">The sequence shown here is derived from an EMBL/GenBank/DDBJ whole genome shotgun (WGS) entry which is preliminary data.</text>
</comment>
<dbReference type="STRING" id="34059.A9308_06975"/>
<gene>
    <name evidence="2" type="ORF">A9308_06975</name>
</gene>
<evidence type="ECO:0000313" key="2">
    <source>
        <dbReference type="EMBL" id="OBX78158.1"/>
    </source>
</evidence>
<organism evidence="2 3">
    <name type="scientific">Faucicola atlantae</name>
    <dbReference type="NCBI Taxonomy" id="34059"/>
    <lineage>
        <taxon>Bacteria</taxon>
        <taxon>Pseudomonadati</taxon>
        <taxon>Pseudomonadota</taxon>
        <taxon>Gammaproteobacteria</taxon>
        <taxon>Moraxellales</taxon>
        <taxon>Moraxellaceae</taxon>
        <taxon>Faucicola</taxon>
    </lineage>
</organism>
<dbReference type="InterPro" id="IPR013237">
    <property type="entry name" value="Phage_T7_Gp4_N"/>
</dbReference>
<dbReference type="SUPFAM" id="SSF57783">
    <property type="entry name" value="Zinc beta-ribbon"/>
    <property type="match status" value="1"/>
</dbReference>
<dbReference type="Gene3D" id="3.30.70.1790">
    <property type="entry name" value="RepB DNA-primase, N-terminal domain"/>
    <property type="match status" value="1"/>
</dbReference>